<evidence type="ECO:0000256" key="2">
    <source>
        <dbReference type="ARBA" id="ARBA00022741"/>
    </source>
</evidence>
<dbReference type="CDD" id="cd22670">
    <property type="entry name" value="FHA_MEK1-like"/>
    <property type="match status" value="1"/>
</dbReference>
<gene>
    <name evidence="10" type="ORF">ACLA_005430</name>
</gene>
<dbReference type="Proteomes" id="UP000006701">
    <property type="component" value="Unassembled WGS sequence"/>
</dbReference>
<dbReference type="InterPro" id="IPR000253">
    <property type="entry name" value="FHA_dom"/>
</dbReference>
<dbReference type="SMART" id="SM00220">
    <property type="entry name" value="S_TKc"/>
    <property type="match status" value="1"/>
</dbReference>
<keyword evidence="10" id="KW-0418">Kinase</keyword>
<dbReference type="STRING" id="344612.A1CD62"/>
<evidence type="ECO:0000256" key="6">
    <source>
        <dbReference type="PROSITE-ProRule" id="PRU10141"/>
    </source>
</evidence>
<dbReference type="PANTHER" id="PTHR44167:SF30">
    <property type="entry name" value="PHOSPHORYLASE KINASE"/>
    <property type="match status" value="1"/>
</dbReference>
<dbReference type="PROSITE" id="PS00107">
    <property type="entry name" value="PROTEIN_KINASE_ATP"/>
    <property type="match status" value="1"/>
</dbReference>
<dbReference type="FunFam" id="3.30.200.20:FF:000841">
    <property type="entry name" value="Checkpoint kinase 2-like protein"/>
    <property type="match status" value="1"/>
</dbReference>
<dbReference type="OMA" id="RHCLIFH"/>
<dbReference type="Gene3D" id="1.10.510.10">
    <property type="entry name" value="Transferase(Phosphotransferase) domain 1"/>
    <property type="match status" value="1"/>
</dbReference>
<evidence type="ECO:0000313" key="11">
    <source>
        <dbReference type="Proteomes" id="UP000006701"/>
    </source>
</evidence>
<feature type="region of interest" description="Disordered" evidence="7">
    <location>
        <begin position="599"/>
        <end position="647"/>
    </location>
</feature>
<feature type="region of interest" description="Disordered" evidence="7">
    <location>
        <begin position="1"/>
        <end position="102"/>
    </location>
</feature>
<feature type="compositionally biased region" description="Basic and acidic residues" evidence="7">
    <location>
        <begin position="22"/>
        <end position="34"/>
    </location>
</feature>
<dbReference type="SUPFAM" id="SSF56112">
    <property type="entry name" value="Protein kinase-like (PK-like)"/>
    <property type="match status" value="1"/>
</dbReference>
<name>A1CD62_ASPCL</name>
<evidence type="ECO:0000259" key="8">
    <source>
        <dbReference type="PROSITE" id="PS50006"/>
    </source>
</evidence>
<dbReference type="VEuPathDB" id="FungiDB:ACLA_005430"/>
<comment type="catalytic activity">
    <reaction evidence="5">
        <text>L-seryl-[protein] + ATP = O-phospho-L-seryl-[protein] + ADP + H(+)</text>
        <dbReference type="Rhea" id="RHEA:17989"/>
        <dbReference type="Rhea" id="RHEA-COMP:9863"/>
        <dbReference type="Rhea" id="RHEA-COMP:11604"/>
        <dbReference type="ChEBI" id="CHEBI:15378"/>
        <dbReference type="ChEBI" id="CHEBI:29999"/>
        <dbReference type="ChEBI" id="CHEBI:30616"/>
        <dbReference type="ChEBI" id="CHEBI:83421"/>
        <dbReference type="ChEBI" id="CHEBI:456216"/>
        <dbReference type="EC" id="2.7.11.1"/>
    </reaction>
</comment>
<dbReference type="InterPro" id="IPR017441">
    <property type="entry name" value="Protein_kinase_ATP_BS"/>
</dbReference>
<accession>A1CD62</accession>
<feature type="domain" description="FHA" evidence="8">
    <location>
        <begin position="180"/>
        <end position="232"/>
    </location>
</feature>
<dbReference type="InterPro" id="IPR008984">
    <property type="entry name" value="SMAD_FHA_dom_sf"/>
</dbReference>
<dbReference type="InterPro" id="IPR000719">
    <property type="entry name" value="Prot_kinase_dom"/>
</dbReference>
<feature type="compositionally biased region" description="Polar residues" evidence="7">
    <location>
        <begin position="75"/>
        <end position="102"/>
    </location>
</feature>
<dbReference type="AlphaFoldDB" id="A1CD62"/>
<dbReference type="GO" id="GO:0004674">
    <property type="term" value="F:protein serine/threonine kinase activity"/>
    <property type="evidence" value="ECO:0007669"/>
    <property type="project" value="UniProtKB-EC"/>
</dbReference>
<dbReference type="Gene3D" id="2.60.200.20">
    <property type="match status" value="1"/>
</dbReference>
<keyword evidence="10" id="KW-0808">Transferase</keyword>
<dbReference type="Pfam" id="PF00498">
    <property type="entry name" value="FHA"/>
    <property type="match status" value="1"/>
</dbReference>
<feature type="domain" description="Protein kinase" evidence="9">
    <location>
        <begin position="271"/>
        <end position="536"/>
    </location>
</feature>
<dbReference type="CDD" id="cd05117">
    <property type="entry name" value="STKc_CAMK"/>
    <property type="match status" value="1"/>
</dbReference>
<dbReference type="PANTHER" id="PTHR44167">
    <property type="entry name" value="OVARIAN-SPECIFIC SERINE/THREONINE-PROTEIN KINASE LOK-RELATED"/>
    <property type="match status" value="1"/>
</dbReference>
<comment type="similarity">
    <text evidence="1">Belongs to the protein kinase superfamily. CAMK Ser/Thr protein kinase family. CHEK2 subfamily.</text>
</comment>
<dbReference type="PROSITE" id="PS00108">
    <property type="entry name" value="PROTEIN_KINASE_ST"/>
    <property type="match status" value="1"/>
</dbReference>
<dbReference type="SMART" id="SM00240">
    <property type="entry name" value="FHA"/>
    <property type="match status" value="1"/>
</dbReference>
<keyword evidence="11" id="KW-1185">Reference proteome</keyword>
<sequence length="647" mass="73367">MAPKNEQSSLKRSRVSTDSDSQDLKKPRRSERITSKKQSQATPVNHAYLPTPLTELDSTATDIRNEVTATPPDSPNQTHRQNRSSPEQVKSCSSPPGDTQALSQFVYPPRAFVDEVQDEAAEGVWGYLIPLDDKVRESLVLRKRDSCDSRRNSDSRTKFKKEAEQSKIPTDKQSRHPGGFLVGRHPECDLVINIPTISNRHFLIYTENKNGDSIAIVEDLSSNGTFVNDAIIGRNKHRELEDGDEITILDEARFVFRYPQTRDTNGFRQQYRILRQLGKGHFATVYLCVERASGTQYAVKVFERRPGDSQKSQTDALQQEIGLLMGVNHPNLLCLKDTFDEADGVYLVLELAPEGELFNLIVSKQKFSEEETRHIFLQIFEGLKYLHDRGIVHRDIKPENILVADKKLTVKLGDFGLAKIIGEDSFTTTLCGTPSYVAPEILQESRRRRYTRAVDIWSLGVVLYICLCGFPPFSDELYTRENPYTLAQQIKMGRFDYPSPYWDSVGDPALDLIDRMLTVDVEKRITVDECLEHPWLTEKYTSVSDSTDGLTGALGKLDFSKRKVERERTLLSSVNDAHFSEHTDGPGHSVKVFRKNNAGNRIHNQPSQDNQQREVSPDENSAPKDFVNLGERGDPVLFEEEPTGRYK</sequence>
<dbReference type="GeneID" id="4705623"/>
<evidence type="ECO:0000256" key="3">
    <source>
        <dbReference type="ARBA" id="ARBA00022840"/>
    </source>
</evidence>
<proteinExistence type="inferred from homology"/>
<dbReference type="RefSeq" id="XP_001273215.1">
    <property type="nucleotide sequence ID" value="XM_001273214.1"/>
</dbReference>
<dbReference type="GO" id="GO:0044773">
    <property type="term" value="P:mitotic DNA damage checkpoint signaling"/>
    <property type="evidence" value="ECO:0007669"/>
    <property type="project" value="TreeGrafter"/>
</dbReference>
<dbReference type="EMBL" id="DS027051">
    <property type="protein sequence ID" value="EAW11789.1"/>
    <property type="molecule type" value="Genomic_DNA"/>
</dbReference>
<dbReference type="HOGENOM" id="CLU_000288_171_0_1"/>
<keyword evidence="2 6" id="KW-0547">Nucleotide-binding</keyword>
<dbReference type="SUPFAM" id="SSF49879">
    <property type="entry name" value="SMAD/FHA domain"/>
    <property type="match status" value="1"/>
</dbReference>
<organism evidence="10 11">
    <name type="scientific">Aspergillus clavatus (strain ATCC 1007 / CBS 513.65 / DSM 816 / NCTC 3887 / NRRL 1 / QM 1276 / 107)</name>
    <dbReference type="NCBI Taxonomy" id="344612"/>
    <lineage>
        <taxon>Eukaryota</taxon>
        <taxon>Fungi</taxon>
        <taxon>Dikarya</taxon>
        <taxon>Ascomycota</taxon>
        <taxon>Pezizomycotina</taxon>
        <taxon>Eurotiomycetes</taxon>
        <taxon>Eurotiomycetidae</taxon>
        <taxon>Eurotiales</taxon>
        <taxon>Aspergillaceae</taxon>
        <taxon>Aspergillus</taxon>
        <taxon>Aspergillus subgen. Fumigati</taxon>
    </lineage>
</organism>
<evidence type="ECO:0000256" key="7">
    <source>
        <dbReference type="SAM" id="MobiDB-lite"/>
    </source>
</evidence>
<evidence type="ECO:0000256" key="1">
    <source>
        <dbReference type="ARBA" id="ARBA00005575"/>
    </source>
</evidence>
<evidence type="ECO:0000259" key="9">
    <source>
        <dbReference type="PROSITE" id="PS50011"/>
    </source>
</evidence>
<keyword evidence="3 6" id="KW-0067">ATP-binding</keyword>
<dbReference type="GO" id="GO:0005634">
    <property type="term" value="C:nucleus"/>
    <property type="evidence" value="ECO:0007669"/>
    <property type="project" value="TreeGrafter"/>
</dbReference>
<protein>
    <submittedName>
        <fullName evidence="10">Serine/threonine-protein kinase chk2 (Cds1)</fullName>
    </submittedName>
</protein>
<evidence type="ECO:0000256" key="5">
    <source>
        <dbReference type="ARBA" id="ARBA00048679"/>
    </source>
</evidence>
<dbReference type="GO" id="GO:0005524">
    <property type="term" value="F:ATP binding"/>
    <property type="evidence" value="ECO:0007669"/>
    <property type="project" value="UniProtKB-UniRule"/>
</dbReference>
<dbReference type="PROSITE" id="PS50006">
    <property type="entry name" value="FHA_DOMAIN"/>
    <property type="match status" value="1"/>
</dbReference>
<evidence type="ECO:0000256" key="4">
    <source>
        <dbReference type="ARBA" id="ARBA00047899"/>
    </source>
</evidence>
<feature type="region of interest" description="Disordered" evidence="7">
    <location>
        <begin position="144"/>
        <end position="179"/>
    </location>
</feature>
<dbReference type="InterPro" id="IPR011009">
    <property type="entry name" value="Kinase-like_dom_sf"/>
</dbReference>
<feature type="compositionally biased region" description="Polar residues" evidence="7">
    <location>
        <begin position="599"/>
        <end position="610"/>
    </location>
</feature>
<dbReference type="OrthoDB" id="407410at2759"/>
<evidence type="ECO:0000313" key="10">
    <source>
        <dbReference type="EMBL" id="EAW11789.1"/>
    </source>
</evidence>
<dbReference type="InterPro" id="IPR008271">
    <property type="entry name" value="Ser/Thr_kinase_AS"/>
</dbReference>
<dbReference type="eggNOG" id="KOG0615">
    <property type="taxonomic scope" value="Eukaryota"/>
</dbReference>
<comment type="catalytic activity">
    <reaction evidence="4">
        <text>L-threonyl-[protein] + ATP = O-phospho-L-threonyl-[protein] + ADP + H(+)</text>
        <dbReference type="Rhea" id="RHEA:46608"/>
        <dbReference type="Rhea" id="RHEA-COMP:11060"/>
        <dbReference type="Rhea" id="RHEA-COMP:11605"/>
        <dbReference type="ChEBI" id="CHEBI:15378"/>
        <dbReference type="ChEBI" id="CHEBI:30013"/>
        <dbReference type="ChEBI" id="CHEBI:30616"/>
        <dbReference type="ChEBI" id="CHEBI:61977"/>
        <dbReference type="ChEBI" id="CHEBI:456216"/>
        <dbReference type="EC" id="2.7.11.1"/>
    </reaction>
</comment>
<reference evidence="10 11" key="1">
    <citation type="journal article" date="2008" name="PLoS Genet.">
        <title>Genomic islands in the pathogenic filamentous fungus Aspergillus fumigatus.</title>
        <authorList>
            <person name="Fedorova N.D."/>
            <person name="Khaldi N."/>
            <person name="Joardar V.S."/>
            <person name="Maiti R."/>
            <person name="Amedeo P."/>
            <person name="Anderson M.J."/>
            <person name="Crabtree J."/>
            <person name="Silva J.C."/>
            <person name="Badger J.H."/>
            <person name="Albarraq A."/>
            <person name="Angiuoli S."/>
            <person name="Bussey H."/>
            <person name="Bowyer P."/>
            <person name="Cotty P.J."/>
            <person name="Dyer P.S."/>
            <person name="Egan A."/>
            <person name="Galens K."/>
            <person name="Fraser-Liggett C.M."/>
            <person name="Haas B.J."/>
            <person name="Inman J.M."/>
            <person name="Kent R."/>
            <person name="Lemieux S."/>
            <person name="Malavazi I."/>
            <person name="Orvis J."/>
            <person name="Roemer T."/>
            <person name="Ronning C.M."/>
            <person name="Sundaram J.P."/>
            <person name="Sutton G."/>
            <person name="Turner G."/>
            <person name="Venter J.C."/>
            <person name="White O.R."/>
            <person name="Whitty B.R."/>
            <person name="Youngman P."/>
            <person name="Wolfe K.H."/>
            <person name="Goldman G.H."/>
            <person name="Wortman J.R."/>
            <person name="Jiang B."/>
            <person name="Denning D.W."/>
            <person name="Nierman W.C."/>
        </authorList>
    </citation>
    <scope>NUCLEOTIDE SEQUENCE [LARGE SCALE GENOMIC DNA]</scope>
    <source>
        <strain evidence="11">ATCC 1007 / CBS 513.65 / DSM 816 / NCTC 3887 / NRRL 1</strain>
    </source>
</reference>
<dbReference type="PROSITE" id="PS50011">
    <property type="entry name" value="PROTEIN_KINASE_DOM"/>
    <property type="match status" value="1"/>
</dbReference>
<dbReference type="Pfam" id="PF00069">
    <property type="entry name" value="Pkinase"/>
    <property type="match status" value="1"/>
</dbReference>
<feature type="compositionally biased region" description="Polar residues" evidence="7">
    <location>
        <begin position="1"/>
        <end position="10"/>
    </location>
</feature>
<dbReference type="FunFam" id="1.10.510.10:FF:001380">
    <property type="entry name" value="Checkpoint kinase 2-like protein"/>
    <property type="match status" value="1"/>
</dbReference>
<feature type="binding site" evidence="6">
    <location>
        <position position="300"/>
    </location>
    <ligand>
        <name>ATP</name>
        <dbReference type="ChEBI" id="CHEBI:30616"/>
    </ligand>
</feature>
<feature type="compositionally biased region" description="Basic and acidic residues" evidence="7">
    <location>
        <begin position="144"/>
        <end position="174"/>
    </location>
</feature>
<dbReference type="KEGG" id="act:ACLA_005430"/>